<organism evidence="1 2">
    <name type="scientific">Tripterygium wilfordii</name>
    <name type="common">Thunder God vine</name>
    <dbReference type="NCBI Taxonomy" id="458696"/>
    <lineage>
        <taxon>Eukaryota</taxon>
        <taxon>Viridiplantae</taxon>
        <taxon>Streptophyta</taxon>
        <taxon>Embryophyta</taxon>
        <taxon>Tracheophyta</taxon>
        <taxon>Spermatophyta</taxon>
        <taxon>Magnoliopsida</taxon>
        <taxon>eudicotyledons</taxon>
        <taxon>Gunneridae</taxon>
        <taxon>Pentapetalae</taxon>
        <taxon>rosids</taxon>
        <taxon>fabids</taxon>
        <taxon>Celastrales</taxon>
        <taxon>Celastraceae</taxon>
        <taxon>Tripterygium</taxon>
    </lineage>
</organism>
<gene>
    <name evidence="1" type="ORF">HS088_TW07G00911</name>
</gene>
<keyword evidence="2" id="KW-1185">Reference proteome</keyword>
<dbReference type="Proteomes" id="UP000593562">
    <property type="component" value="Unassembled WGS sequence"/>
</dbReference>
<dbReference type="AlphaFoldDB" id="A0A7J7DG36"/>
<comment type="caution">
    <text evidence="1">The sequence shown here is derived from an EMBL/GenBank/DDBJ whole genome shotgun (WGS) entry which is preliminary data.</text>
</comment>
<proteinExistence type="predicted"/>
<evidence type="ECO:0000313" key="2">
    <source>
        <dbReference type="Proteomes" id="UP000593562"/>
    </source>
</evidence>
<accession>A0A7J7DG36</accession>
<dbReference type="EMBL" id="JAAARO010000007">
    <property type="protein sequence ID" value="KAF5745327.1"/>
    <property type="molecule type" value="Genomic_DNA"/>
</dbReference>
<name>A0A7J7DG36_TRIWF</name>
<protein>
    <submittedName>
        <fullName evidence="1">Uncharacterized protein</fullName>
    </submittedName>
</protein>
<dbReference type="InParanoid" id="A0A7J7DG36"/>
<evidence type="ECO:0000313" key="1">
    <source>
        <dbReference type="EMBL" id="KAF5745327.1"/>
    </source>
</evidence>
<sequence length="110" mass="12954">MEKILIQASDLRKEGRKPRFDHLRRVVLDSRGKYSEEDDAVDGFEFAEHTGSGGGRVFSDDWFGYLRFRRFHSLHRCFHPKRQGRFLIPIFPEELHRVEFGNAVSETSNK</sequence>
<reference evidence="1 2" key="1">
    <citation type="journal article" date="2020" name="Nat. Commun.">
        <title>Genome of Tripterygium wilfordii and identification of cytochrome P450 involved in triptolide biosynthesis.</title>
        <authorList>
            <person name="Tu L."/>
            <person name="Su P."/>
            <person name="Zhang Z."/>
            <person name="Gao L."/>
            <person name="Wang J."/>
            <person name="Hu T."/>
            <person name="Zhou J."/>
            <person name="Zhang Y."/>
            <person name="Zhao Y."/>
            <person name="Liu Y."/>
            <person name="Song Y."/>
            <person name="Tong Y."/>
            <person name="Lu Y."/>
            <person name="Yang J."/>
            <person name="Xu C."/>
            <person name="Jia M."/>
            <person name="Peters R.J."/>
            <person name="Huang L."/>
            <person name="Gao W."/>
        </authorList>
    </citation>
    <scope>NUCLEOTIDE SEQUENCE [LARGE SCALE GENOMIC DNA]</scope>
    <source>
        <strain evidence="2">cv. XIE 37</strain>
        <tissue evidence="1">Leaf</tissue>
    </source>
</reference>